<comment type="caution">
    <text evidence="4">The sequence shown here is derived from an EMBL/GenBank/DDBJ whole genome shotgun (WGS) entry which is preliminary data.</text>
</comment>
<sequence length="324" mass="37656">MTEQEKGIYNAGCKEQFLSMYPVKSGITYRNFFDKTKHVEHRLEKDIYEFELPEIEDFFTGLHIDYISTARSYGRICTKYVDWAISKGYKNNNENPLRNVRTKWFEQFVREEAKIFYSRKEISEILDDCVNAQDSVIVCLVFEGILGQAGAEIRNLKISDIDFVKHRLNLTDNDGSRRVVEVTSDCIALLVRAISEKKYYKSNGKMEGSGNVRDFTELIESEYVIRSSNTGKEKNLGAIDKFVLYRRIESIEKQLDLENFTIKNISRSGMIALAHQLVQDYSQEKLNLTIVIEVSHRFKVNSYNSLHSFVNDKTIAKIYGEKYE</sequence>
<protein>
    <submittedName>
        <fullName evidence="4">Site-specific integrase</fullName>
    </submittedName>
</protein>
<keyword evidence="1" id="KW-0233">DNA recombination</keyword>
<dbReference type="Gene3D" id="1.10.443.10">
    <property type="entry name" value="Intergrase catalytic core"/>
    <property type="match status" value="1"/>
</dbReference>
<dbReference type="Pfam" id="PF22822">
    <property type="entry name" value="MrpR_N_CB"/>
    <property type="match status" value="1"/>
</dbReference>
<keyword evidence="5" id="KW-1185">Reference proteome</keyword>
<dbReference type="EMBL" id="JANQBD010000017">
    <property type="protein sequence ID" value="MCR8633932.1"/>
    <property type="molecule type" value="Genomic_DNA"/>
</dbReference>
<reference evidence="4 5" key="1">
    <citation type="submission" date="2022-08" db="EMBL/GenBank/DDBJ databases">
        <title>Paenibacillus endoradicis sp. nov., Paenibacillus radicibacter sp. nov and Paenibacillus pararadicis sp. nov., three cold-adapted plant growth-promoting bacteria isolated from root of Larix gmelinii in Great Khingan.</title>
        <authorList>
            <person name="Xue H."/>
        </authorList>
    </citation>
    <scope>NUCLEOTIDE SEQUENCE [LARGE SCALE GENOMIC DNA]</scope>
    <source>
        <strain evidence="4 5">N5-1-1-5</strain>
    </source>
</reference>
<feature type="domain" description="MrpR C-terminal catalytic" evidence="3">
    <location>
        <begin position="120"/>
        <end position="322"/>
    </location>
</feature>
<name>A0ABT1YL71_9BACL</name>
<dbReference type="Proteomes" id="UP001300012">
    <property type="component" value="Unassembled WGS sequence"/>
</dbReference>
<dbReference type="InterPro" id="IPR011010">
    <property type="entry name" value="DNA_brk_join_enz"/>
</dbReference>
<dbReference type="RefSeq" id="WP_258215502.1">
    <property type="nucleotide sequence ID" value="NZ_JANQBD010000017.1"/>
</dbReference>
<gene>
    <name evidence="4" type="ORF">NV381_22345</name>
</gene>
<organism evidence="4 5">
    <name type="scientific">Paenibacillus radicis</name>
    <name type="common">ex Xue et al. 2023</name>
    <dbReference type="NCBI Taxonomy" id="2972489"/>
    <lineage>
        <taxon>Bacteria</taxon>
        <taxon>Bacillati</taxon>
        <taxon>Bacillota</taxon>
        <taxon>Bacilli</taxon>
        <taxon>Bacillales</taxon>
        <taxon>Paenibacillaceae</taxon>
        <taxon>Paenibacillus</taxon>
    </lineage>
</organism>
<dbReference type="InterPro" id="IPR013762">
    <property type="entry name" value="Integrase-like_cat_sf"/>
</dbReference>
<evidence type="ECO:0000259" key="2">
    <source>
        <dbReference type="Pfam" id="PF22822"/>
    </source>
</evidence>
<evidence type="ECO:0000256" key="1">
    <source>
        <dbReference type="ARBA" id="ARBA00023172"/>
    </source>
</evidence>
<evidence type="ECO:0000259" key="3">
    <source>
        <dbReference type="Pfam" id="PF22823"/>
    </source>
</evidence>
<dbReference type="Pfam" id="PF22823">
    <property type="entry name" value="MrpR_C_cat"/>
    <property type="match status" value="1"/>
</dbReference>
<evidence type="ECO:0000313" key="5">
    <source>
        <dbReference type="Proteomes" id="UP001300012"/>
    </source>
</evidence>
<proteinExistence type="predicted"/>
<accession>A0ABT1YL71</accession>
<dbReference type="InterPro" id="IPR055009">
    <property type="entry name" value="MrpR_N_CB"/>
</dbReference>
<dbReference type="InterPro" id="IPR055008">
    <property type="entry name" value="MrpR_C_cat"/>
</dbReference>
<feature type="domain" description="MrpR N-terminal core-binding" evidence="2">
    <location>
        <begin position="8"/>
        <end position="85"/>
    </location>
</feature>
<dbReference type="SUPFAM" id="SSF56349">
    <property type="entry name" value="DNA breaking-rejoining enzymes"/>
    <property type="match status" value="1"/>
</dbReference>
<evidence type="ECO:0000313" key="4">
    <source>
        <dbReference type="EMBL" id="MCR8633932.1"/>
    </source>
</evidence>